<feature type="domain" description="Response regulatory" evidence="2">
    <location>
        <begin position="7"/>
        <end position="131"/>
    </location>
</feature>
<evidence type="ECO:0000259" key="3">
    <source>
        <dbReference type="PROSITE" id="PS50883"/>
    </source>
</evidence>
<dbReference type="PROSITE" id="PS50883">
    <property type="entry name" value="EAL"/>
    <property type="match status" value="1"/>
</dbReference>
<dbReference type="InterPro" id="IPR011006">
    <property type="entry name" value="CheY-like_superfamily"/>
</dbReference>
<dbReference type="GO" id="GO:0000160">
    <property type="term" value="P:phosphorelay signal transduction system"/>
    <property type="evidence" value="ECO:0007669"/>
    <property type="project" value="InterPro"/>
</dbReference>
<dbReference type="Gene3D" id="3.20.20.450">
    <property type="entry name" value="EAL domain"/>
    <property type="match status" value="1"/>
</dbReference>
<dbReference type="PANTHER" id="PTHR33121">
    <property type="entry name" value="CYCLIC DI-GMP PHOSPHODIESTERASE PDEF"/>
    <property type="match status" value="1"/>
</dbReference>
<dbReference type="RefSeq" id="WP_111568829.1">
    <property type="nucleotide sequence ID" value="NZ_PIPK01000002.1"/>
</dbReference>
<dbReference type="Gene3D" id="3.40.50.2300">
    <property type="match status" value="1"/>
</dbReference>
<dbReference type="SUPFAM" id="SSF141868">
    <property type="entry name" value="EAL domain-like"/>
    <property type="match status" value="1"/>
</dbReference>
<dbReference type="SMART" id="SM00052">
    <property type="entry name" value="EAL"/>
    <property type="match status" value="1"/>
</dbReference>
<dbReference type="Pfam" id="PF00563">
    <property type="entry name" value="EAL"/>
    <property type="match status" value="1"/>
</dbReference>
<protein>
    <submittedName>
        <fullName evidence="4">EAL domain-containing protein (Putative c-di-GMP-specific phosphodiesterase class I)</fullName>
    </submittedName>
</protein>
<evidence type="ECO:0000313" key="6">
    <source>
        <dbReference type="Proteomes" id="UP000249203"/>
    </source>
</evidence>
<dbReference type="SMART" id="SM00448">
    <property type="entry name" value="REC"/>
    <property type="match status" value="1"/>
</dbReference>
<evidence type="ECO:0000259" key="2">
    <source>
        <dbReference type="PROSITE" id="PS50110"/>
    </source>
</evidence>
<comment type="caution">
    <text evidence="4">The sequence shown here is derived from an EMBL/GenBank/DDBJ whole genome shotgun (WGS) entry which is preliminary data.</text>
</comment>
<organism evidence="4 6">
    <name type="scientific">Aliidiomarina maris</name>
    <dbReference type="NCBI Taxonomy" id="531312"/>
    <lineage>
        <taxon>Bacteria</taxon>
        <taxon>Pseudomonadati</taxon>
        <taxon>Pseudomonadota</taxon>
        <taxon>Gammaproteobacteria</taxon>
        <taxon>Alteromonadales</taxon>
        <taxon>Idiomarinaceae</taxon>
        <taxon>Aliidiomarina</taxon>
    </lineage>
</organism>
<name>A0A327WZZ9_9GAMM</name>
<accession>A0A327WZZ9</accession>
<keyword evidence="7" id="KW-1185">Reference proteome</keyword>
<dbReference type="SUPFAM" id="SSF52172">
    <property type="entry name" value="CheY-like"/>
    <property type="match status" value="1"/>
</dbReference>
<dbReference type="EMBL" id="QLMD01000003">
    <property type="protein sequence ID" value="RAJ99225.1"/>
    <property type="molecule type" value="Genomic_DNA"/>
</dbReference>
<sequence length="590" mass="65766">MTPAAAKIVILDDKLENLLLLEAILEEEGYEQILCIQDPRKMLPALEVQPDALLLDMRMPHLSGLDVIEMVQQYYRERYADKASLHVPPIMVLTADNDEQIKLSALEMGAQDYLTKPFNQFEVVQRLTNLLKKRAESKQQLAINSELEATVESQTEALRVLSVTDPATGLGNRRYISQQLDAELAGDQDFSLLAVAVYGMDDISRVRGQQIADNLQLEIARSLTDLVTDKGGWLGHYDSNMYLICLTHNPQHVCQTVSLITAAIDAKILNLVHGRVHARVGVYHHRQELAASEQQDAEQLLRFAIQAVPRGGDNQVGEYSQALSEAEARQYRLKLDLAEVTFNTGLHLALQPKIDLAGQRVTGAEALLRWEHPELGAISPLEFIALAEETGDIRQIGDRIIVEAMRLRGDWAQQQLVDNDFELAVNVAAQQLVSGFADFFLRELKQRQLNANMLSLEVTESGLVSNQQVAYGELLTLRQHGVAIAIDDFGTGYSSLQYINTLPADWIKIDRSFIVDLLKGQRNQFLLASIIQMAKGLGYGVVAEGVEQAQEAQWLREHGCDLAQGYYFARPLTSEALLDFVQAPLADFDA</sequence>
<dbReference type="EMBL" id="PIPK01000002">
    <property type="protein sequence ID" value="RUO27630.1"/>
    <property type="molecule type" value="Genomic_DNA"/>
</dbReference>
<feature type="domain" description="EAL" evidence="3">
    <location>
        <begin position="330"/>
        <end position="585"/>
    </location>
</feature>
<reference evidence="5 7" key="1">
    <citation type="journal article" date="2018" name="Front. Microbiol.">
        <title>Genome-Based Analysis Reveals the Taxonomy and Diversity of the Family Idiomarinaceae.</title>
        <authorList>
            <person name="Liu Y."/>
            <person name="Lai Q."/>
            <person name="Shao Z."/>
        </authorList>
    </citation>
    <scope>NUCLEOTIDE SEQUENCE [LARGE SCALE GENOMIC DNA]</scope>
    <source>
        <strain evidence="5 7">CF12-14</strain>
    </source>
</reference>
<dbReference type="Proteomes" id="UP000249203">
    <property type="component" value="Unassembled WGS sequence"/>
</dbReference>
<dbReference type="SMART" id="SM00267">
    <property type="entry name" value="GGDEF"/>
    <property type="match status" value="1"/>
</dbReference>
<dbReference type="InterPro" id="IPR000160">
    <property type="entry name" value="GGDEF_dom"/>
</dbReference>
<dbReference type="PANTHER" id="PTHR33121:SF70">
    <property type="entry name" value="SIGNALING PROTEIN YKOW"/>
    <property type="match status" value="1"/>
</dbReference>
<dbReference type="Pfam" id="PF00990">
    <property type="entry name" value="GGDEF"/>
    <property type="match status" value="1"/>
</dbReference>
<evidence type="ECO:0000313" key="5">
    <source>
        <dbReference type="EMBL" id="RUO27630.1"/>
    </source>
</evidence>
<dbReference type="PROSITE" id="PS50110">
    <property type="entry name" value="RESPONSE_REGULATORY"/>
    <property type="match status" value="1"/>
</dbReference>
<evidence type="ECO:0000313" key="4">
    <source>
        <dbReference type="EMBL" id="RAJ99225.1"/>
    </source>
</evidence>
<feature type="modified residue" description="4-aspartylphosphate" evidence="1">
    <location>
        <position position="56"/>
    </location>
</feature>
<reference evidence="4 6" key="2">
    <citation type="submission" date="2018-06" db="EMBL/GenBank/DDBJ databases">
        <title>Genomic Encyclopedia of Type Strains, Phase III (KMG-III): the genomes of soil and plant-associated and newly described type strains.</title>
        <authorList>
            <person name="Whitman W."/>
        </authorList>
    </citation>
    <scope>NUCLEOTIDE SEQUENCE [LARGE SCALE GENOMIC DNA]</scope>
    <source>
        <strain evidence="4 6">CGMCC 1.15366</strain>
    </source>
</reference>
<dbReference type="Proteomes" id="UP000287865">
    <property type="component" value="Unassembled WGS sequence"/>
</dbReference>
<gene>
    <name evidence="4" type="ORF">B0I24_103225</name>
    <name evidence="5" type="ORF">CWE07_03135</name>
</gene>
<dbReference type="InterPro" id="IPR043128">
    <property type="entry name" value="Rev_trsase/Diguanyl_cyclase"/>
</dbReference>
<dbReference type="Gene3D" id="3.30.70.270">
    <property type="match status" value="1"/>
</dbReference>
<dbReference type="GO" id="GO:0071111">
    <property type="term" value="F:cyclic-guanylate-specific phosphodiesterase activity"/>
    <property type="evidence" value="ECO:0007669"/>
    <property type="project" value="InterPro"/>
</dbReference>
<dbReference type="CDD" id="cd01948">
    <property type="entry name" value="EAL"/>
    <property type="match status" value="1"/>
</dbReference>
<proteinExistence type="predicted"/>
<dbReference type="AlphaFoldDB" id="A0A327WZZ9"/>
<dbReference type="InterPro" id="IPR001633">
    <property type="entry name" value="EAL_dom"/>
</dbReference>
<dbReference type="InterPro" id="IPR050706">
    <property type="entry name" value="Cyclic-di-GMP_PDE-like"/>
</dbReference>
<evidence type="ECO:0000256" key="1">
    <source>
        <dbReference type="PROSITE-ProRule" id="PRU00169"/>
    </source>
</evidence>
<dbReference type="OrthoDB" id="9804951at2"/>
<dbReference type="Pfam" id="PF00072">
    <property type="entry name" value="Response_reg"/>
    <property type="match status" value="1"/>
</dbReference>
<dbReference type="InterPro" id="IPR035919">
    <property type="entry name" value="EAL_sf"/>
</dbReference>
<keyword evidence="1" id="KW-0597">Phosphoprotein</keyword>
<dbReference type="InterPro" id="IPR029787">
    <property type="entry name" value="Nucleotide_cyclase"/>
</dbReference>
<dbReference type="SUPFAM" id="SSF55073">
    <property type="entry name" value="Nucleotide cyclase"/>
    <property type="match status" value="1"/>
</dbReference>
<dbReference type="InterPro" id="IPR001789">
    <property type="entry name" value="Sig_transdc_resp-reg_receiver"/>
</dbReference>
<evidence type="ECO:0000313" key="7">
    <source>
        <dbReference type="Proteomes" id="UP000287865"/>
    </source>
</evidence>